<keyword evidence="6" id="KW-0239">DNA-directed DNA polymerase</keyword>
<accession>A0A2I2KPD8</accession>
<evidence type="ECO:0000259" key="9">
    <source>
        <dbReference type="Pfam" id="PF03175"/>
    </source>
</evidence>
<dbReference type="GO" id="GO:0003887">
    <property type="term" value="F:DNA-directed DNA polymerase activity"/>
    <property type="evidence" value="ECO:0007669"/>
    <property type="project" value="UniProtKB-KW"/>
</dbReference>
<dbReference type="Gene3D" id="3.90.1600.10">
    <property type="entry name" value="Palm domain of DNA polymerase"/>
    <property type="match status" value="1"/>
</dbReference>
<evidence type="ECO:0000256" key="8">
    <source>
        <dbReference type="ARBA" id="ARBA00049244"/>
    </source>
</evidence>
<keyword evidence="5" id="KW-0235">DNA replication</keyword>
<dbReference type="GO" id="GO:0000166">
    <property type="term" value="F:nucleotide binding"/>
    <property type="evidence" value="ECO:0007669"/>
    <property type="project" value="InterPro"/>
</dbReference>
<keyword evidence="11" id="KW-1185">Reference proteome</keyword>
<dbReference type="GO" id="GO:0003677">
    <property type="term" value="F:DNA binding"/>
    <property type="evidence" value="ECO:0007669"/>
    <property type="project" value="UniProtKB-KW"/>
</dbReference>
<evidence type="ECO:0000256" key="6">
    <source>
        <dbReference type="ARBA" id="ARBA00022932"/>
    </source>
</evidence>
<comment type="similarity">
    <text evidence="1">Belongs to the DNA polymerase type-B family.</text>
</comment>
<keyword evidence="3" id="KW-0808">Transferase</keyword>
<evidence type="ECO:0000256" key="1">
    <source>
        <dbReference type="ARBA" id="ARBA00005755"/>
    </source>
</evidence>
<dbReference type="AlphaFoldDB" id="A0A2I2KPD8"/>
<dbReference type="InterPro" id="IPR023211">
    <property type="entry name" value="DNA_pol_palm_dom_sf"/>
</dbReference>
<dbReference type="SUPFAM" id="SSF56672">
    <property type="entry name" value="DNA/RNA polymerases"/>
    <property type="match status" value="1"/>
</dbReference>
<reference evidence="10 11" key="1">
    <citation type="submission" date="2017-06" db="EMBL/GenBank/DDBJ databases">
        <authorList>
            <person name="Kim H.J."/>
            <person name="Triplett B.A."/>
        </authorList>
    </citation>
    <scope>NUCLEOTIDE SEQUENCE [LARGE SCALE GENOMIC DNA]</scope>
    <source>
        <strain evidence="10">FRACA_ARgP5</strain>
    </source>
</reference>
<sequence>METGAPLTWEDCLSFMADLAPSNIYVGYFFDYDVSMICAGLPEQKIRRLLNRPERFRTMRDGRTYATPVPVDVGIFEIDYLPGKFFKVRRSTPAGVKNRPYVEISDVGHFFQQSFVKTLNDWNIGTPEERESIAIGKDARSEFGGVTEDIRIYNGLEIALLERLMNKFRATCSAIGYLPAKWQGPGSLAATLLRYHQVAVKTELPYWDNTRLCEDANATYYGGRFETSAVGNIPGPVYNVDINSAYPYALTQVPCLVHGRWEHTGRKPTSDLYFASGSFTATGPAAFYGLPVRKPTGGVMFPATAGNGWYWSFEIEASKHQKFRIKDSWTYHRECTCDMFPWVPGLYQERLKLKKDSQGKVLKLALNSLYGKMAQRTGAAPYNNFIWSSFITAYTRTQLQKFIHSLPACQAGNCGADVWMLATDGIFCSALPTGFTSTKQLGGWDLKEYPAGIFIVQPGLYFGGATENRTDRRPPKTRGIPMNRALESEDRLRSAFELAYASGDPKAEGVPIQLQAFTGLRLGMHRRAPATIGQWRTEERRISFDWTSKRKPVTVRDDGFLRTFPEDGDPLLMSLPYDKNLATLLDRGRLLAAYDQPDFGSEIMSLENPEVV</sequence>
<protein>
    <recommendedName>
        <fullName evidence="2">DNA-directed DNA polymerase</fullName>
        <ecNumber evidence="2">2.7.7.7</ecNumber>
    </recommendedName>
</protein>
<dbReference type="EC" id="2.7.7.7" evidence="2"/>
<organism evidence="10 11">
    <name type="scientific">Frankia canadensis</name>
    <dbReference type="NCBI Taxonomy" id="1836972"/>
    <lineage>
        <taxon>Bacteria</taxon>
        <taxon>Bacillati</taxon>
        <taxon>Actinomycetota</taxon>
        <taxon>Actinomycetes</taxon>
        <taxon>Frankiales</taxon>
        <taxon>Frankiaceae</taxon>
        <taxon>Frankia</taxon>
    </lineage>
</organism>
<evidence type="ECO:0000256" key="5">
    <source>
        <dbReference type="ARBA" id="ARBA00022705"/>
    </source>
</evidence>
<keyword evidence="7" id="KW-0238">DNA-binding</keyword>
<comment type="catalytic activity">
    <reaction evidence="8">
        <text>DNA(n) + a 2'-deoxyribonucleoside 5'-triphosphate = DNA(n+1) + diphosphate</text>
        <dbReference type="Rhea" id="RHEA:22508"/>
        <dbReference type="Rhea" id="RHEA-COMP:17339"/>
        <dbReference type="Rhea" id="RHEA-COMP:17340"/>
        <dbReference type="ChEBI" id="CHEBI:33019"/>
        <dbReference type="ChEBI" id="CHEBI:61560"/>
        <dbReference type="ChEBI" id="CHEBI:173112"/>
        <dbReference type="EC" id="2.7.7.7"/>
    </reaction>
</comment>
<feature type="domain" description="DNA-directed DNA polymerase family B mitochondria/virus" evidence="9">
    <location>
        <begin position="186"/>
        <end position="376"/>
    </location>
</feature>
<evidence type="ECO:0000256" key="3">
    <source>
        <dbReference type="ARBA" id="ARBA00022679"/>
    </source>
</evidence>
<dbReference type="InterPro" id="IPR043502">
    <property type="entry name" value="DNA/RNA_pol_sf"/>
</dbReference>
<evidence type="ECO:0000256" key="4">
    <source>
        <dbReference type="ARBA" id="ARBA00022695"/>
    </source>
</evidence>
<evidence type="ECO:0000256" key="7">
    <source>
        <dbReference type="ARBA" id="ARBA00023125"/>
    </source>
</evidence>
<evidence type="ECO:0000313" key="10">
    <source>
        <dbReference type="EMBL" id="SNQ47512.1"/>
    </source>
</evidence>
<dbReference type="GO" id="GO:0006260">
    <property type="term" value="P:DNA replication"/>
    <property type="evidence" value="ECO:0007669"/>
    <property type="project" value="UniProtKB-KW"/>
</dbReference>
<dbReference type="InterPro" id="IPR004868">
    <property type="entry name" value="DNA-dir_DNA_pol_B_mt/vir"/>
</dbReference>
<evidence type="ECO:0000313" key="11">
    <source>
        <dbReference type="Proteomes" id="UP000234331"/>
    </source>
</evidence>
<name>A0A2I2KPD8_9ACTN</name>
<evidence type="ECO:0000256" key="2">
    <source>
        <dbReference type="ARBA" id="ARBA00012417"/>
    </source>
</evidence>
<dbReference type="EMBL" id="FZMO01000104">
    <property type="protein sequence ID" value="SNQ47512.1"/>
    <property type="molecule type" value="Genomic_DNA"/>
</dbReference>
<gene>
    <name evidence="10" type="ORF">FRACA_1920008</name>
</gene>
<dbReference type="Pfam" id="PF03175">
    <property type="entry name" value="DNA_pol_B_2"/>
    <property type="match status" value="1"/>
</dbReference>
<dbReference type="Proteomes" id="UP000234331">
    <property type="component" value="Unassembled WGS sequence"/>
</dbReference>
<keyword evidence="4" id="KW-0548">Nucleotidyltransferase</keyword>
<proteinExistence type="inferred from homology"/>